<dbReference type="EMBL" id="CP020919">
    <property type="protein sequence ID" value="AWG23740.1"/>
    <property type="molecule type" value="Genomic_DNA"/>
</dbReference>
<evidence type="ECO:0000313" key="4">
    <source>
        <dbReference type="Proteomes" id="UP000244677"/>
    </source>
</evidence>
<organism evidence="3 4">
    <name type="scientific">Flavobacterium kingsejongi</name>
    <dbReference type="NCBI Taxonomy" id="1678728"/>
    <lineage>
        <taxon>Bacteria</taxon>
        <taxon>Pseudomonadati</taxon>
        <taxon>Bacteroidota</taxon>
        <taxon>Flavobacteriia</taxon>
        <taxon>Flavobacteriales</taxon>
        <taxon>Flavobacteriaceae</taxon>
        <taxon>Flavobacterium</taxon>
    </lineage>
</organism>
<feature type="domain" description="Fibronectin type-III" evidence="2">
    <location>
        <begin position="399"/>
        <end position="494"/>
    </location>
</feature>
<keyword evidence="4" id="KW-1185">Reference proteome</keyword>
<evidence type="ECO:0000259" key="2">
    <source>
        <dbReference type="PROSITE" id="PS50853"/>
    </source>
</evidence>
<dbReference type="SUPFAM" id="SSF49265">
    <property type="entry name" value="Fibronectin type III"/>
    <property type="match status" value="1"/>
</dbReference>
<sequence>MIKNYKTMKHLFTGWLSGFRSDKSGQALVNDFGKFRNVVSLAFLLVLFFSVTAKINAQTNIANYSFAATTGNTYVPITGGTTVFSGAYDNSVSAAITMGGTFPFGGVNVTTCYISTNGFITFGVAPSSSTYAPLSTLESTTGAIAAFGQDAGASTVTGATPLISYLNTGAEFVVQYSDHANYYNRTSERLNFQIRLTYATGAINIVYGTNTNPGVVTSGTTPQVGIRGNSINYATNVNNLYALNVPSNTTCDWSKAVTGFSNASTLLFSGTDNVAVKIPAGLSYTWTPANQGPVRTFTAATGITTSSATVNWTAPTGATQYNVQYRLPGSCDWTDWSGNPVMTNSVTLTGLSELTSYQVRVQASNGAVSSIYSHIPNAAGTGNGYSATGSFKTLASCTVPTGIVVSNITPNSGTVAWTASNPIPSGGYEYELRTSGAAGSGATGLVSGGTTATLSQNFTGLTATTAYSFYVRSNCGFGAFSVWTTVSSFSTPCNAVALPTVLEGFNTAGIPSCWNTSVVTGTQSWIQISGSSGDITAPYAGAGFMEKDYTSSEALLVSMPISYTSVTAASRVNVFLHRHASADVGDQYVIYANTTPSLTGATQLLSVYSKTTIVPTVAATGWYNYLIDVPATFNGSSSVYIIIKGITSAGFSSYDLGVDNFKVEITPTDTVDLANLFSFNVNATQVSAIGTCQSVDVHAQAYEAGVTDPAGQAPGLVSWIGYSTTNTDPSTWPETAFTTATFTANVGNNDDFKVTLSNLPAGTYYFASRFQLNGGPFRYGASNNGFWNATTNPNAVLTVTAPVAIAAASSVSSICAGSTVTLTATSANANYTYAWSNAAGSGTSVVVSPTATTTYTVTATDTVTGCTVTATVSVVVNGIPTPIVVTPSSAELCTGTVQLLTASGAVPPAPTAIGNATTKTTETEELTAFCNRRPKLVYQTIYTAADLNAAGIAAGPILSIAYNITSVGSAANNTNFTVKIGTTTNAVFPNTNFVTTGLATVYGPATYTHAIGWNTITFTTPYVWDGISNIVVEVSQIGIDSLYNTETFYTQTTGNTVLYRYGIDAGAAVSASNKRFNVKFGYNAMSPITWSSTGTNDLFTDAAGTIPYVSGTPSISVYAKPTGSTTITANGMSTAGCSAVAGTAALTVTTTPAPTGESTQVISAVAPEDATVEDLVVVGTNVLWYASLADLQIGVNPLAPNAVLVNGAIYYATQTVNGCTSIQAFAVTVTVTLKTNSFDIKELKYYPNPVVSVLNVSYNSEITTVEVYNMIGQRVIAVAPNATTAAIDMSRLPSGTYIIQFKADQKIQTVKVVKK</sequence>
<dbReference type="InterPro" id="IPR036116">
    <property type="entry name" value="FN3_sf"/>
</dbReference>
<dbReference type="InterPro" id="IPR003961">
    <property type="entry name" value="FN3_dom"/>
</dbReference>
<protein>
    <recommendedName>
        <fullName evidence="2">Fibronectin type-III domain-containing protein</fullName>
    </recommendedName>
</protein>
<dbReference type="Pfam" id="PF00041">
    <property type="entry name" value="fn3"/>
    <property type="match status" value="1"/>
</dbReference>
<proteinExistence type="predicted"/>
<dbReference type="Gene3D" id="2.60.40.10">
    <property type="entry name" value="Immunoglobulins"/>
    <property type="match status" value="2"/>
</dbReference>
<evidence type="ECO:0000313" key="3">
    <source>
        <dbReference type="EMBL" id="AWG23740.1"/>
    </source>
</evidence>
<keyword evidence="1" id="KW-0732">Signal</keyword>
<dbReference type="OrthoDB" id="1447704at2"/>
<dbReference type="InterPro" id="IPR026444">
    <property type="entry name" value="Secre_tail"/>
</dbReference>
<dbReference type="InterPro" id="IPR013783">
    <property type="entry name" value="Ig-like_fold"/>
</dbReference>
<dbReference type="SMART" id="SM00060">
    <property type="entry name" value="FN3"/>
    <property type="match status" value="2"/>
</dbReference>
<dbReference type="Proteomes" id="UP000244677">
    <property type="component" value="Chromosome"/>
</dbReference>
<gene>
    <name evidence="3" type="ORF">FK004_00090</name>
</gene>
<name>A0A2S1LIX6_9FLAO</name>
<dbReference type="PROSITE" id="PS50853">
    <property type="entry name" value="FN3"/>
    <property type="match status" value="2"/>
</dbReference>
<evidence type="ECO:0000256" key="1">
    <source>
        <dbReference type="ARBA" id="ARBA00022729"/>
    </source>
</evidence>
<dbReference type="CDD" id="cd00063">
    <property type="entry name" value="FN3"/>
    <property type="match status" value="2"/>
</dbReference>
<feature type="domain" description="Fibronectin type-III" evidence="2">
    <location>
        <begin position="293"/>
        <end position="384"/>
    </location>
</feature>
<accession>A0A2S1LIX6</accession>
<dbReference type="KEGG" id="fki:FK004_00090"/>
<dbReference type="Pfam" id="PF18962">
    <property type="entry name" value="Por_Secre_tail"/>
    <property type="match status" value="1"/>
</dbReference>
<reference evidence="3 4" key="1">
    <citation type="submission" date="2017-04" db="EMBL/GenBank/DDBJ databases">
        <title>Complete genome sequence of Flavobacterium kingsejong AJ004.</title>
        <authorList>
            <person name="Lee P.C."/>
        </authorList>
    </citation>
    <scope>NUCLEOTIDE SEQUENCE [LARGE SCALE GENOMIC DNA]</scope>
    <source>
        <strain evidence="3 4">AJ004</strain>
    </source>
</reference>
<dbReference type="NCBIfam" id="TIGR04183">
    <property type="entry name" value="Por_Secre_tail"/>
    <property type="match status" value="1"/>
</dbReference>